<dbReference type="Proteomes" id="UP000027170">
    <property type="component" value="Unassembled WGS sequence"/>
</dbReference>
<accession>A0A066TCZ4</accession>
<dbReference type="Gene3D" id="3.90.280.10">
    <property type="entry name" value="PEBP-like"/>
    <property type="match status" value="1"/>
</dbReference>
<dbReference type="eggNOG" id="COG1881">
    <property type="taxonomic scope" value="Bacteria"/>
</dbReference>
<dbReference type="InterPro" id="IPR005247">
    <property type="entry name" value="YbhB_YbcL/LppC-like"/>
</dbReference>
<dbReference type="InterPro" id="IPR008914">
    <property type="entry name" value="PEBP"/>
</dbReference>
<name>A0A066TCZ4_9NEIS</name>
<evidence type="ECO:0000256" key="1">
    <source>
        <dbReference type="SAM" id="MobiDB-lite"/>
    </source>
</evidence>
<dbReference type="NCBIfam" id="TIGR00481">
    <property type="entry name" value="YbhB/YbcL family Raf kinase inhibitor-like protein"/>
    <property type="match status" value="1"/>
</dbReference>
<dbReference type="Pfam" id="PF01161">
    <property type="entry name" value="PBP"/>
    <property type="match status" value="1"/>
</dbReference>
<reference evidence="2 3" key="1">
    <citation type="submission" date="2014-03" db="EMBL/GenBank/DDBJ databases">
        <title>The genomes of two eusocial bee gut symbionts.</title>
        <authorList>
            <person name="Kwong W.K."/>
            <person name="Engel P."/>
            <person name="Koch H."/>
            <person name="Moran N.A."/>
        </authorList>
    </citation>
    <scope>NUCLEOTIDE SEQUENCE [LARGE SCALE GENOMIC DNA]</scope>
    <source>
        <strain evidence="3">wkB29</strain>
    </source>
</reference>
<dbReference type="InterPro" id="IPR036610">
    <property type="entry name" value="PEBP-like_sf"/>
</dbReference>
<comment type="caution">
    <text evidence="2">The sequence shown here is derived from an EMBL/GenBank/DDBJ whole genome shotgun (WGS) entry which is preliminary data.</text>
</comment>
<gene>
    <name evidence="2" type="ORF">SALWKB29_0461</name>
</gene>
<dbReference type="EMBL" id="JFZV01000002">
    <property type="protein sequence ID" value="KDN15357.1"/>
    <property type="molecule type" value="Genomic_DNA"/>
</dbReference>
<dbReference type="PANTHER" id="PTHR30289:SF1">
    <property type="entry name" value="PEBP (PHOSPHATIDYLETHANOLAMINE-BINDING PROTEIN) FAMILY PROTEIN"/>
    <property type="match status" value="1"/>
</dbReference>
<evidence type="ECO:0000313" key="2">
    <source>
        <dbReference type="EMBL" id="KDN15357.1"/>
    </source>
</evidence>
<dbReference type="PANTHER" id="PTHR30289">
    <property type="entry name" value="UNCHARACTERIZED PROTEIN YBCL-RELATED"/>
    <property type="match status" value="1"/>
</dbReference>
<dbReference type="AlphaFoldDB" id="A0A066TCZ4"/>
<proteinExistence type="predicted"/>
<dbReference type="CDD" id="cd00865">
    <property type="entry name" value="PEBP_bact_arch"/>
    <property type="match status" value="1"/>
</dbReference>
<keyword evidence="3" id="KW-1185">Reference proteome</keyword>
<protein>
    <submittedName>
        <fullName evidence="2">Putative phosphatidylethanolamine-binding protein</fullName>
    </submittedName>
</protein>
<sequence>MTDKFILTSPEFKNGDTVDSSYQSDRDNQSPAMAWTNAPAETKSFAIQCHDPDAPTGGAGWWHWMAINLPKDLTELKRNAGAENGQNMPAGTRQLRNDSGTLGYSGFYPPEGTPPHRYIFTVYALNTDKIELPDDVTTSCTGFVVNSHVIAKASITVHYGR</sequence>
<organism evidence="2 3">
    <name type="scientific">Snodgrassella communis</name>
    <dbReference type="NCBI Taxonomy" id="2946699"/>
    <lineage>
        <taxon>Bacteria</taxon>
        <taxon>Pseudomonadati</taxon>
        <taxon>Pseudomonadota</taxon>
        <taxon>Betaproteobacteria</taxon>
        <taxon>Neisseriales</taxon>
        <taxon>Neisseriaceae</taxon>
        <taxon>Snodgrassella</taxon>
    </lineage>
</organism>
<dbReference type="OrthoDB" id="9797506at2"/>
<feature type="region of interest" description="Disordered" evidence="1">
    <location>
        <begin position="1"/>
        <end position="32"/>
    </location>
</feature>
<evidence type="ECO:0000313" key="3">
    <source>
        <dbReference type="Proteomes" id="UP000027170"/>
    </source>
</evidence>
<dbReference type="SUPFAM" id="SSF49777">
    <property type="entry name" value="PEBP-like"/>
    <property type="match status" value="1"/>
</dbReference>
<dbReference type="RefSeq" id="WP_037406575.1">
    <property type="nucleotide sequence ID" value="NZ_JFZV01000002.1"/>
</dbReference>